<evidence type="ECO:0000313" key="2">
    <source>
        <dbReference type="Proteomes" id="UP000020218"/>
    </source>
</evidence>
<evidence type="ECO:0000313" key="1">
    <source>
        <dbReference type="EMBL" id="EXI65259.1"/>
    </source>
</evidence>
<dbReference type="EMBL" id="JFAX01000025">
    <property type="protein sequence ID" value="EXI65259.1"/>
    <property type="molecule type" value="Genomic_DNA"/>
</dbReference>
<name>A0A011PG59_9PROT</name>
<gene>
    <name evidence="1" type="ORF">AW08_03307</name>
</gene>
<evidence type="ECO:0008006" key="3">
    <source>
        <dbReference type="Google" id="ProtNLM"/>
    </source>
</evidence>
<keyword evidence="2" id="KW-1185">Reference proteome</keyword>
<comment type="caution">
    <text evidence="1">The sequence shown here is derived from an EMBL/GenBank/DDBJ whole genome shotgun (WGS) entry which is preliminary data.</text>
</comment>
<dbReference type="AlphaFoldDB" id="A0A011PG59"/>
<organism evidence="1 2">
    <name type="scientific">Candidatus Accumulibacter adjunctus</name>
    <dbReference type="NCBI Taxonomy" id="1454001"/>
    <lineage>
        <taxon>Bacteria</taxon>
        <taxon>Pseudomonadati</taxon>
        <taxon>Pseudomonadota</taxon>
        <taxon>Betaproteobacteria</taxon>
        <taxon>Candidatus Accumulibacter</taxon>
    </lineage>
</organism>
<dbReference type="Proteomes" id="UP000020218">
    <property type="component" value="Unassembled WGS sequence"/>
</dbReference>
<protein>
    <recommendedName>
        <fullName evidence="3">Carbohydrate-binding protein</fullName>
    </recommendedName>
</protein>
<accession>A0A011PG59</accession>
<sequence>MRKRLIADRQPEAAQAPADWLRLDELADVEISSEDAAHPIESALLDAGGNGWRASLPGRQTIRLVFAQPQRLRLISLRFVETSCQRTQEYLLRWSGNGGQSFHDIVRQQWNFDPHGTSTQTEQHRVDLAAVGVLELIITPDIADPQAIASLAEMRLA</sequence>
<dbReference type="STRING" id="1454001.AW08_03307"/>
<dbReference type="PATRIC" id="fig|1454001.3.peg.3356"/>
<proteinExistence type="predicted"/>
<reference evidence="1" key="1">
    <citation type="submission" date="2014-02" db="EMBL/GenBank/DDBJ databases">
        <title>Expanding our view of genomic diversity in Candidatus Accumulibacter clades.</title>
        <authorList>
            <person name="Skennerton C.T."/>
            <person name="Barr J.J."/>
            <person name="Slater F.R."/>
            <person name="Bond P.L."/>
            <person name="Tyson G.W."/>
        </authorList>
    </citation>
    <scope>NUCLEOTIDE SEQUENCE [LARGE SCALE GENOMIC DNA]</scope>
</reference>